<feature type="region of interest" description="Disordered" evidence="9">
    <location>
        <begin position="484"/>
        <end position="520"/>
    </location>
</feature>
<keyword evidence="3" id="KW-0547">Nucleotide-binding</keyword>
<dbReference type="InterPro" id="IPR027417">
    <property type="entry name" value="P-loop_NTPase"/>
</dbReference>
<dbReference type="PANTHER" id="PTHR47959:SF8">
    <property type="entry name" value="RNA HELICASE"/>
    <property type="match status" value="1"/>
</dbReference>
<name>A0AAV4LVA5_BABCB</name>
<comment type="catalytic activity">
    <reaction evidence="8">
        <text>ATP + H2O = ADP + phosphate + H(+)</text>
        <dbReference type="Rhea" id="RHEA:13065"/>
        <dbReference type="ChEBI" id="CHEBI:15377"/>
        <dbReference type="ChEBI" id="CHEBI:15378"/>
        <dbReference type="ChEBI" id="CHEBI:30616"/>
        <dbReference type="ChEBI" id="CHEBI:43474"/>
        <dbReference type="ChEBI" id="CHEBI:456216"/>
        <dbReference type="EC" id="3.6.4.13"/>
    </reaction>
</comment>
<evidence type="ECO:0000256" key="4">
    <source>
        <dbReference type="ARBA" id="ARBA00022801"/>
    </source>
</evidence>
<dbReference type="GO" id="GO:0005730">
    <property type="term" value="C:nucleolus"/>
    <property type="evidence" value="ECO:0007669"/>
    <property type="project" value="UniProtKB-SubCell"/>
</dbReference>
<keyword evidence="6" id="KW-0067">ATP-binding</keyword>
<dbReference type="GeneID" id="94195465"/>
<evidence type="ECO:0000313" key="13">
    <source>
        <dbReference type="Proteomes" id="UP001497744"/>
    </source>
</evidence>
<dbReference type="GO" id="GO:0003723">
    <property type="term" value="F:RNA binding"/>
    <property type="evidence" value="ECO:0007669"/>
    <property type="project" value="UniProtKB-KW"/>
</dbReference>
<dbReference type="InterPro" id="IPR000629">
    <property type="entry name" value="RNA-helicase_DEAD-box_CS"/>
</dbReference>
<evidence type="ECO:0000256" key="7">
    <source>
        <dbReference type="ARBA" id="ARBA00022884"/>
    </source>
</evidence>
<gene>
    <name evidence="12" type="ORF">BcabD6B2_34190</name>
</gene>
<dbReference type="PROSITE" id="PS51194">
    <property type="entry name" value="HELICASE_CTER"/>
    <property type="match status" value="1"/>
</dbReference>
<dbReference type="EMBL" id="BPLF01000003">
    <property type="protein sequence ID" value="GIX63984.1"/>
    <property type="molecule type" value="Genomic_DNA"/>
</dbReference>
<dbReference type="Pfam" id="PF00270">
    <property type="entry name" value="DEAD"/>
    <property type="match status" value="1"/>
</dbReference>
<evidence type="ECO:0000256" key="1">
    <source>
        <dbReference type="ARBA" id="ARBA00010379"/>
    </source>
</evidence>
<dbReference type="SMART" id="SM00487">
    <property type="entry name" value="DEXDc"/>
    <property type="match status" value="1"/>
</dbReference>
<dbReference type="PANTHER" id="PTHR47959">
    <property type="entry name" value="ATP-DEPENDENT RNA HELICASE RHLE-RELATED"/>
    <property type="match status" value="1"/>
</dbReference>
<evidence type="ECO:0000256" key="6">
    <source>
        <dbReference type="ARBA" id="ARBA00022840"/>
    </source>
</evidence>
<accession>A0AAV4LVA5</accession>
<comment type="similarity">
    <text evidence="1">Belongs to the DEAD box helicase family. DDX54/DBP10 subfamily.</text>
</comment>
<dbReference type="RefSeq" id="XP_067716053.1">
    <property type="nucleotide sequence ID" value="XM_067859952.1"/>
</dbReference>
<dbReference type="AlphaFoldDB" id="A0AAV4LVA5"/>
<dbReference type="Pfam" id="PF08147">
    <property type="entry name" value="DBP10CT"/>
    <property type="match status" value="1"/>
</dbReference>
<dbReference type="GO" id="GO:0005524">
    <property type="term" value="F:ATP binding"/>
    <property type="evidence" value="ECO:0007669"/>
    <property type="project" value="UniProtKB-KW"/>
</dbReference>
<feature type="compositionally biased region" description="Basic residues" evidence="9">
    <location>
        <begin position="746"/>
        <end position="756"/>
    </location>
</feature>
<dbReference type="InterPro" id="IPR011545">
    <property type="entry name" value="DEAD/DEAH_box_helicase_dom"/>
</dbReference>
<dbReference type="InterPro" id="IPR001650">
    <property type="entry name" value="Helicase_C-like"/>
</dbReference>
<dbReference type="CDD" id="cd18787">
    <property type="entry name" value="SF2_C_DEAD"/>
    <property type="match status" value="1"/>
</dbReference>
<feature type="compositionally biased region" description="Basic and acidic residues" evidence="9">
    <location>
        <begin position="510"/>
        <end position="520"/>
    </location>
</feature>
<feature type="compositionally biased region" description="Basic and acidic residues" evidence="9">
    <location>
        <begin position="687"/>
        <end position="699"/>
    </location>
</feature>
<dbReference type="GO" id="GO:0005829">
    <property type="term" value="C:cytosol"/>
    <property type="evidence" value="ECO:0007669"/>
    <property type="project" value="TreeGrafter"/>
</dbReference>
<feature type="compositionally biased region" description="Low complexity" evidence="9">
    <location>
        <begin position="700"/>
        <end position="710"/>
    </location>
</feature>
<dbReference type="PROSITE" id="PS51192">
    <property type="entry name" value="HELICASE_ATP_BIND_1"/>
    <property type="match status" value="1"/>
</dbReference>
<evidence type="ECO:0000259" key="11">
    <source>
        <dbReference type="PROSITE" id="PS51194"/>
    </source>
</evidence>
<dbReference type="GO" id="GO:0003724">
    <property type="term" value="F:RNA helicase activity"/>
    <property type="evidence" value="ECO:0007669"/>
    <property type="project" value="UniProtKB-EC"/>
</dbReference>
<feature type="domain" description="Helicase C-terminal" evidence="11">
    <location>
        <begin position="256"/>
        <end position="403"/>
    </location>
</feature>
<evidence type="ECO:0000259" key="10">
    <source>
        <dbReference type="PROSITE" id="PS51192"/>
    </source>
</evidence>
<feature type="domain" description="Helicase ATP-binding" evidence="10">
    <location>
        <begin position="53"/>
        <end position="229"/>
    </location>
</feature>
<feature type="compositionally biased region" description="Basic residues" evidence="9">
    <location>
        <begin position="771"/>
        <end position="781"/>
    </location>
</feature>
<organism evidence="12 13">
    <name type="scientific">Babesia caballi</name>
    <dbReference type="NCBI Taxonomy" id="5871"/>
    <lineage>
        <taxon>Eukaryota</taxon>
        <taxon>Sar</taxon>
        <taxon>Alveolata</taxon>
        <taxon>Apicomplexa</taxon>
        <taxon>Aconoidasida</taxon>
        <taxon>Piroplasmida</taxon>
        <taxon>Babesiidae</taxon>
        <taxon>Babesia</taxon>
    </lineage>
</organism>
<evidence type="ECO:0000256" key="8">
    <source>
        <dbReference type="ARBA" id="ARBA00047984"/>
    </source>
</evidence>
<evidence type="ECO:0000256" key="3">
    <source>
        <dbReference type="ARBA" id="ARBA00022741"/>
    </source>
</evidence>
<dbReference type="SUPFAM" id="SSF52540">
    <property type="entry name" value="P-loop containing nucleoside triphosphate hydrolases"/>
    <property type="match status" value="1"/>
</dbReference>
<dbReference type="InterPro" id="IPR050079">
    <property type="entry name" value="DEAD_box_RNA_helicase"/>
</dbReference>
<evidence type="ECO:0000256" key="5">
    <source>
        <dbReference type="ARBA" id="ARBA00022806"/>
    </source>
</evidence>
<dbReference type="Gene3D" id="3.40.50.300">
    <property type="entry name" value="P-loop containing nucleotide triphosphate hydrolases"/>
    <property type="match status" value="2"/>
</dbReference>
<dbReference type="InterPro" id="IPR014001">
    <property type="entry name" value="Helicase_ATP-bd"/>
</dbReference>
<keyword evidence="5 12" id="KW-0347">Helicase</keyword>
<feature type="region of interest" description="Disordered" evidence="9">
    <location>
        <begin position="742"/>
        <end position="813"/>
    </location>
</feature>
<evidence type="ECO:0000256" key="2">
    <source>
        <dbReference type="ARBA" id="ARBA00012552"/>
    </source>
</evidence>
<keyword evidence="13" id="KW-1185">Reference proteome</keyword>
<sequence>MKNEKEVSSKKKKGGGEGGSGAFGLLGLNKTLCYALEHKLRYKQPSTIQRKTVPAVLQGRDVVCIARTGSGKTAAYLAPIVQMLESHSRTVGARCLVMLPSRELALQVASVLKKFIGFTKQSDALRSATLIGGESLEGQFGALTFNPDIVLATPGRLSQHLVEKSIDLNVLSQFVLDEADKLFEMGFLPDVYRIFSMLPAKRQTLLVSATLPSELTEFVNFGLRNPVIAQVDKDMQINEQLELRFIYTRTEDKIPALLQLLRLSEDKERTIVFVATKHHVEFFRALLAAHGVTVSAVYGAMDMTARSQQMAAFRACKTKVLVVTDLAARGLDLPMVDCVINFDFPHSSKLFIHRVGRTARAGRQGLAVSLVTMYDFAFCFEILTAVGRKLVVSKKPLVGNEACCIGTVGDITATAERINLILQADAEVESLKKSMDASYNLYYKTRPNPSKSAVDRSQELLEALGGINVIASCVHPSYLGGSRGGDAGGIGGQNDSADTEAATDGKQSPKPRDATTDTDSKQEIIDFLHGFRPSSSKTTIVTTLPASSIATMERAKHYSRQFKRLNSSAPVLGAAADPTALHDGTTGAKGNYLVPSVASASSAVQDELRLPNITLNITPDSEELMQKSRFQRKQHWDPKKKKFVQVTVDSMTKRVIKTESGQKAKVGCENQDLLKKWMKTSRRRIQKVGEQEEDQRQEAAARVVDFGGADSDSDGAGGPDYDELTRMFPKHAATFEAAKLNLPMTHKQKRTLKRLTSKPDFSRMRPESKGAKPRKGKRQKRLSPEEFQKKVQRKIASKGAPRRSKLIVRKRRR</sequence>
<dbReference type="Proteomes" id="UP001497744">
    <property type="component" value="Unassembled WGS sequence"/>
</dbReference>
<dbReference type="GO" id="GO:0016787">
    <property type="term" value="F:hydrolase activity"/>
    <property type="evidence" value="ECO:0007669"/>
    <property type="project" value="UniProtKB-KW"/>
</dbReference>
<protein>
    <recommendedName>
        <fullName evidence="2">RNA helicase</fullName>
        <ecNumber evidence="2">3.6.4.13</ecNumber>
    </recommendedName>
</protein>
<dbReference type="EC" id="3.6.4.13" evidence="2"/>
<dbReference type="PROSITE" id="PS00039">
    <property type="entry name" value="DEAD_ATP_HELICASE"/>
    <property type="match status" value="1"/>
</dbReference>
<dbReference type="Pfam" id="PF00271">
    <property type="entry name" value="Helicase_C"/>
    <property type="match status" value="1"/>
</dbReference>
<dbReference type="SMART" id="SM01123">
    <property type="entry name" value="DBP10CT"/>
    <property type="match status" value="1"/>
</dbReference>
<dbReference type="SMART" id="SM00490">
    <property type="entry name" value="HELICc"/>
    <property type="match status" value="1"/>
</dbReference>
<feature type="compositionally biased region" description="Basic and acidic residues" evidence="9">
    <location>
        <begin position="760"/>
        <end position="770"/>
    </location>
</feature>
<keyword evidence="7" id="KW-0694">RNA-binding</keyword>
<evidence type="ECO:0000256" key="9">
    <source>
        <dbReference type="SAM" id="MobiDB-lite"/>
    </source>
</evidence>
<feature type="compositionally biased region" description="Basic residues" evidence="9">
    <location>
        <begin position="790"/>
        <end position="813"/>
    </location>
</feature>
<reference evidence="12 13" key="1">
    <citation type="submission" date="2021-06" db="EMBL/GenBank/DDBJ databases">
        <title>Genome sequence of Babesia caballi.</title>
        <authorList>
            <person name="Yamagishi J."/>
            <person name="Kidaka T."/>
            <person name="Ochi A."/>
        </authorList>
    </citation>
    <scope>NUCLEOTIDE SEQUENCE [LARGE SCALE GENOMIC DNA]</scope>
    <source>
        <strain evidence="12">USDA-D6B2</strain>
    </source>
</reference>
<proteinExistence type="inferred from homology"/>
<comment type="caution">
    <text evidence="12">The sequence shown here is derived from an EMBL/GenBank/DDBJ whole genome shotgun (WGS) entry which is preliminary data.</text>
</comment>
<keyword evidence="4" id="KW-0378">Hydrolase</keyword>
<dbReference type="InterPro" id="IPR012541">
    <property type="entry name" value="DBP10_C"/>
</dbReference>
<feature type="region of interest" description="Disordered" evidence="9">
    <location>
        <begin position="684"/>
        <end position="724"/>
    </location>
</feature>
<evidence type="ECO:0000313" key="12">
    <source>
        <dbReference type="EMBL" id="GIX63984.1"/>
    </source>
</evidence>